<protein>
    <submittedName>
        <fullName evidence="1">Uncharacterized protein</fullName>
    </submittedName>
</protein>
<proteinExistence type="predicted"/>
<accession>A0A411A240</accession>
<organism evidence="1 2">
    <name type="scientific">Bacillus velezensis</name>
    <dbReference type="NCBI Taxonomy" id="492670"/>
    <lineage>
        <taxon>Bacteria</taxon>
        <taxon>Bacillati</taxon>
        <taxon>Bacillota</taxon>
        <taxon>Bacilli</taxon>
        <taxon>Bacillales</taxon>
        <taxon>Bacillaceae</taxon>
        <taxon>Bacillus</taxon>
        <taxon>Bacillus amyloliquefaciens group</taxon>
    </lineage>
</organism>
<dbReference type="Proteomes" id="UP000587477">
    <property type="component" value="Chromosome"/>
</dbReference>
<gene>
    <name evidence="1" type="ORF">BACVE_001422</name>
</gene>
<name>A0A411A240_BACVE</name>
<dbReference type="EMBL" id="CP063687">
    <property type="protein sequence ID" value="QOY26459.1"/>
    <property type="molecule type" value="Genomic_DNA"/>
</dbReference>
<evidence type="ECO:0000313" key="2">
    <source>
        <dbReference type="Proteomes" id="UP000587477"/>
    </source>
</evidence>
<dbReference type="RefSeq" id="WP_063636925.1">
    <property type="nucleotide sequence ID" value="NZ_BDDG01000008.1"/>
</dbReference>
<reference evidence="2" key="1">
    <citation type="submission" date="2020-10" db="EMBL/GenBank/DDBJ databases">
        <title>Complete genome sequence of Bacillus velezensis NST6.</title>
        <authorList>
            <person name="Choi J."/>
        </authorList>
    </citation>
    <scope>NUCLEOTIDE SEQUENCE [LARGE SCALE GENOMIC DNA]</scope>
    <source>
        <strain evidence="2">NST6</strain>
    </source>
</reference>
<dbReference type="AlphaFoldDB" id="A0A411A240"/>
<sequence>MNENQSAFNTAKQTAQRLLKCKNEQEMMDFLAEQDVHTLSLLKYYYSAPALPFQMLMKIAFCCIVIALIFTSFLFIQVKTLIPVPILSDLLPAVFSLFTIGCIVAFYMFFSREKKDRLPDSRLRRNTYSFRVINMINTNLEKKYRTLASLAGGKQSDDTLDESMKQISSCKNDEELMKCLEEQDTEKLFKLKNQFSKPDSSLFDFMKWIFIGSVIAMFLTALFSGQVSYVHVPRLLPYLLLFLFARGLIYLIKLLKLYQKGPLHSIPHFTKNAENTRITGMIDFVLEQRYKDMIS</sequence>
<evidence type="ECO:0000313" key="1">
    <source>
        <dbReference type="EMBL" id="QOY26459.1"/>
    </source>
</evidence>